<dbReference type="RefSeq" id="WP_375558199.1">
    <property type="nucleotide sequence ID" value="NZ_JBBVGT010000003.1"/>
</dbReference>
<evidence type="ECO:0000256" key="3">
    <source>
        <dbReference type="SAM" id="Coils"/>
    </source>
</evidence>
<sequence>MNLNHIKTGIILLSTALIASCGNSQQGGGQQSAPPPMPVATFTVEKSSVTVPDSYPGVVVPLQEVELRGEVGGYITGIFVQDGQKVNKGQRLYEIDRTNYQAAFNSAKANLEVAKANLARADKDAERYTNLAKKEAIAQQRVDYALTDLANAKSQVAAAEASLASAEANYRKSVIVSPLTGTIGISQVKLGALVTPGSTLLNTVSTNDPIAVDIALNQRDIARFVELQKNPSTTVSDSIFSIEQNGNRYALNGRIHAIDRAVDPNTGTITVRISFPNPNGTLIPGMNCNVTVLNKSSEPQLVIPHKSVLEQLGKYSVYVVGDSSKVNQQIVEVGPQVGQMIVIKEGLKEGDVIVSEGIMKLRPGAVVQPAKQADSNVTDAPATTPSN</sequence>
<comment type="subcellular location">
    <subcellularLocation>
        <location evidence="1">Cell envelope</location>
    </subcellularLocation>
</comment>
<dbReference type="Gene3D" id="2.40.30.170">
    <property type="match status" value="1"/>
</dbReference>
<dbReference type="Gene3D" id="2.40.420.20">
    <property type="match status" value="1"/>
</dbReference>
<evidence type="ECO:0000259" key="7">
    <source>
        <dbReference type="Pfam" id="PF25967"/>
    </source>
</evidence>
<keyword evidence="3" id="KW-0175">Coiled coil</keyword>
<feature type="domain" description="Multidrug resistance protein MdtA-like C-terminal permuted SH3" evidence="7">
    <location>
        <begin position="301"/>
        <end position="358"/>
    </location>
</feature>
<dbReference type="InterPro" id="IPR006143">
    <property type="entry name" value="RND_pump_MFP"/>
</dbReference>
<proteinExistence type="inferred from homology"/>
<keyword evidence="9" id="KW-1185">Reference proteome</keyword>
<feature type="domain" description="Multidrug resistance protein MdtA-like alpha-helical hairpin" evidence="4">
    <location>
        <begin position="105"/>
        <end position="169"/>
    </location>
</feature>
<dbReference type="InterPro" id="IPR058626">
    <property type="entry name" value="MdtA-like_b-barrel"/>
</dbReference>
<evidence type="ECO:0000313" key="9">
    <source>
        <dbReference type="Proteomes" id="UP001580928"/>
    </source>
</evidence>
<comment type="similarity">
    <text evidence="2">Belongs to the membrane fusion protein (MFP) (TC 8.A.1) family.</text>
</comment>
<evidence type="ECO:0000256" key="2">
    <source>
        <dbReference type="ARBA" id="ARBA00009477"/>
    </source>
</evidence>
<dbReference type="Gene3D" id="1.10.287.470">
    <property type="entry name" value="Helix hairpin bin"/>
    <property type="match status" value="1"/>
</dbReference>
<dbReference type="Proteomes" id="UP001580928">
    <property type="component" value="Unassembled WGS sequence"/>
</dbReference>
<dbReference type="PROSITE" id="PS51257">
    <property type="entry name" value="PROKAR_LIPOPROTEIN"/>
    <property type="match status" value="1"/>
</dbReference>
<dbReference type="Gene3D" id="2.40.50.100">
    <property type="match status" value="1"/>
</dbReference>
<dbReference type="Pfam" id="PF25917">
    <property type="entry name" value="BSH_RND"/>
    <property type="match status" value="1"/>
</dbReference>
<protein>
    <submittedName>
        <fullName evidence="8">Efflux RND transporter periplasmic adaptor subunit</fullName>
    </submittedName>
</protein>
<dbReference type="InterPro" id="IPR058627">
    <property type="entry name" value="MdtA-like_C"/>
</dbReference>
<evidence type="ECO:0000313" key="8">
    <source>
        <dbReference type="EMBL" id="MFB5946671.1"/>
    </source>
</evidence>
<evidence type="ECO:0000256" key="1">
    <source>
        <dbReference type="ARBA" id="ARBA00004196"/>
    </source>
</evidence>
<dbReference type="Pfam" id="PF25967">
    <property type="entry name" value="RND-MFP_C"/>
    <property type="match status" value="1"/>
</dbReference>
<dbReference type="Pfam" id="PF25944">
    <property type="entry name" value="Beta-barrel_RND"/>
    <property type="match status" value="1"/>
</dbReference>
<evidence type="ECO:0000259" key="4">
    <source>
        <dbReference type="Pfam" id="PF25876"/>
    </source>
</evidence>
<gene>
    <name evidence="8" type="ORF">WKR92_12625</name>
</gene>
<evidence type="ECO:0000259" key="6">
    <source>
        <dbReference type="Pfam" id="PF25944"/>
    </source>
</evidence>
<dbReference type="InterPro" id="IPR058625">
    <property type="entry name" value="MdtA-like_BSH"/>
</dbReference>
<dbReference type="PANTHER" id="PTHR30158">
    <property type="entry name" value="ACRA/E-RELATED COMPONENT OF DRUG EFFLUX TRANSPORTER"/>
    <property type="match status" value="1"/>
</dbReference>
<feature type="coiled-coil region" evidence="3">
    <location>
        <begin position="104"/>
        <end position="169"/>
    </location>
</feature>
<comment type="caution">
    <text evidence="8">The sequence shown here is derived from an EMBL/GenBank/DDBJ whole genome shotgun (WGS) entry which is preliminary data.</text>
</comment>
<feature type="domain" description="Multidrug resistance protein MdtA-like beta-barrel" evidence="6">
    <location>
        <begin position="209"/>
        <end position="292"/>
    </location>
</feature>
<accession>A0ABV5CGP5</accession>
<dbReference type="SUPFAM" id="SSF111369">
    <property type="entry name" value="HlyD-like secretion proteins"/>
    <property type="match status" value="1"/>
</dbReference>
<organism evidence="8 9">
    <name type="scientific">Albibacterium profundi</name>
    <dbReference type="NCBI Taxonomy" id="3134906"/>
    <lineage>
        <taxon>Bacteria</taxon>
        <taxon>Pseudomonadati</taxon>
        <taxon>Bacteroidota</taxon>
        <taxon>Sphingobacteriia</taxon>
        <taxon>Sphingobacteriales</taxon>
        <taxon>Sphingobacteriaceae</taxon>
        <taxon>Albibacterium</taxon>
    </lineage>
</organism>
<feature type="domain" description="Multidrug resistance protein MdtA-like barrel-sandwich hybrid" evidence="5">
    <location>
        <begin position="64"/>
        <end position="204"/>
    </location>
</feature>
<evidence type="ECO:0000259" key="5">
    <source>
        <dbReference type="Pfam" id="PF25917"/>
    </source>
</evidence>
<dbReference type="Pfam" id="PF25876">
    <property type="entry name" value="HH_MFP_RND"/>
    <property type="match status" value="1"/>
</dbReference>
<dbReference type="EMBL" id="JBBVGT010000003">
    <property type="protein sequence ID" value="MFB5946671.1"/>
    <property type="molecule type" value="Genomic_DNA"/>
</dbReference>
<dbReference type="InterPro" id="IPR058624">
    <property type="entry name" value="MdtA-like_HH"/>
</dbReference>
<reference evidence="8 9" key="1">
    <citation type="submission" date="2024-04" db="EMBL/GenBank/DDBJ databases">
        <title>Albibacterium profundi sp. nov., isolated from sediment of the Challenger Deep of Mariana Trench.</title>
        <authorList>
            <person name="Wang Y."/>
        </authorList>
    </citation>
    <scope>NUCLEOTIDE SEQUENCE [LARGE SCALE GENOMIC DNA]</scope>
    <source>
        <strain evidence="8 9">RHL897</strain>
    </source>
</reference>
<name>A0ABV5CGP5_9SPHI</name>
<dbReference type="NCBIfam" id="TIGR01730">
    <property type="entry name" value="RND_mfp"/>
    <property type="match status" value="1"/>
</dbReference>